<keyword evidence="7" id="KW-0511">Multifunctional enzyme</keyword>
<dbReference type="Pfam" id="PF14765">
    <property type="entry name" value="PS-DH"/>
    <property type="match status" value="1"/>
</dbReference>
<evidence type="ECO:0000256" key="2">
    <source>
        <dbReference type="ARBA" id="ARBA00022450"/>
    </source>
</evidence>
<dbReference type="SMART" id="SM00826">
    <property type="entry name" value="PKS_DH"/>
    <property type="match status" value="1"/>
</dbReference>
<evidence type="ECO:0000256" key="7">
    <source>
        <dbReference type="ARBA" id="ARBA00023268"/>
    </source>
</evidence>
<dbReference type="Pfam" id="PF21089">
    <property type="entry name" value="PKS_DH_N"/>
    <property type="match status" value="1"/>
</dbReference>
<dbReference type="InterPro" id="IPR006162">
    <property type="entry name" value="Ppantetheine_attach_site"/>
</dbReference>
<dbReference type="PROSITE" id="PS52004">
    <property type="entry name" value="KS3_2"/>
    <property type="match status" value="1"/>
</dbReference>
<dbReference type="PANTHER" id="PTHR43775">
    <property type="entry name" value="FATTY ACID SYNTHASE"/>
    <property type="match status" value="1"/>
</dbReference>
<protein>
    <recommendedName>
        <fullName evidence="1">Non-reducing polyketide synthase nscA</fullName>
    </recommendedName>
    <alternativeName>
        <fullName evidence="9">Conidial yellow pigment biosynthesis polyketide synthase nscA</fullName>
    </alternativeName>
    <alternativeName>
        <fullName evidence="10">Neosartoricin B biosynthesis protein A</fullName>
    </alternativeName>
</protein>
<dbReference type="Proteomes" id="UP000223968">
    <property type="component" value="Unassembled WGS sequence"/>
</dbReference>
<dbReference type="OrthoDB" id="329835at2759"/>
<dbReference type="InterPro" id="IPR029063">
    <property type="entry name" value="SAM-dependent_MTases_sf"/>
</dbReference>
<evidence type="ECO:0000256" key="1">
    <source>
        <dbReference type="ARBA" id="ARBA00018393"/>
    </source>
</evidence>
<keyword evidence="3" id="KW-0597">Phosphoprotein</keyword>
<keyword evidence="2" id="KW-0596">Phosphopantetheine</keyword>
<dbReference type="InterPro" id="IPR049900">
    <property type="entry name" value="PKS_mFAS_DH"/>
</dbReference>
<dbReference type="SUPFAM" id="SSF53901">
    <property type="entry name" value="Thiolase-like"/>
    <property type="match status" value="1"/>
</dbReference>
<dbReference type="SMART" id="SM00825">
    <property type="entry name" value="PKS_KS"/>
    <property type="match status" value="1"/>
</dbReference>
<dbReference type="Pfam" id="PF02801">
    <property type="entry name" value="Ketoacyl-synt_C"/>
    <property type="match status" value="1"/>
</dbReference>
<dbReference type="SUPFAM" id="SSF51735">
    <property type="entry name" value="NAD(P)-binding Rossmann-fold domains"/>
    <property type="match status" value="2"/>
</dbReference>
<dbReference type="SUPFAM" id="SSF53335">
    <property type="entry name" value="S-adenosyl-L-methionine-dependent methyltransferases"/>
    <property type="match status" value="1"/>
</dbReference>
<dbReference type="CDD" id="cd00833">
    <property type="entry name" value="PKS"/>
    <property type="match status" value="1"/>
</dbReference>
<dbReference type="InterPro" id="IPR001227">
    <property type="entry name" value="Ac_transferase_dom_sf"/>
</dbReference>
<evidence type="ECO:0000256" key="6">
    <source>
        <dbReference type="ARBA" id="ARBA00022857"/>
    </source>
</evidence>
<dbReference type="Gene3D" id="3.40.366.10">
    <property type="entry name" value="Malonyl-Coenzyme A Acyl Carrier Protein, domain 2"/>
    <property type="match status" value="1"/>
</dbReference>
<dbReference type="Pfam" id="PF00109">
    <property type="entry name" value="ketoacyl-synt"/>
    <property type="match status" value="1"/>
</dbReference>
<evidence type="ECO:0000313" key="15">
    <source>
        <dbReference type="EMBL" id="PGH14046.1"/>
    </source>
</evidence>
<dbReference type="CDD" id="cd05195">
    <property type="entry name" value="enoyl_red"/>
    <property type="match status" value="1"/>
</dbReference>
<evidence type="ECO:0000256" key="8">
    <source>
        <dbReference type="ARBA" id="ARBA00023315"/>
    </source>
</evidence>
<proteinExistence type="predicted"/>
<evidence type="ECO:0000256" key="10">
    <source>
        <dbReference type="ARBA" id="ARBA00033379"/>
    </source>
</evidence>
<evidence type="ECO:0000256" key="11">
    <source>
        <dbReference type="PROSITE-ProRule" id="PRU01363"/>
    </source>
</evidence>
<dbReference type="InterPro" id="IPR020807">
    <property type="entry name" value="PKS_DH"/>
</dbReference>
<keyword evidence="16" id="KW-1185">Reference proteome</keyword>
<dbReference type="GO" id="GO:0032259">
    <property type="term" value="P:methylation"/>
    <property type="evidence" value="ECO:0007669"/>
    <property type="project" value="UniProtKB-KW"/>
</dbReference>
<dbReference type="GO" id="GO:0004315">
    <property type="term" value="F:3-oxoacyl-[acyl-carrier-protein] synthase activity"/>
    <property type="evidence" value="ECO:0007669"/>
    <property type="project" value="InterPro"/>
</dbReference>
<dbReference type="SUPFAM" id="SSF52151">
    <property type="entry name" value="FabD/lysophospholipase-like"/>
    <property type="match status" value="1"/>
</dbReference>
<dbReference type="InterPro" id="IPR016039">
    <property type="entry name" value="Thiolase-like"/>
</dbReference>
<dbReference type="InterPro" id="IPR009081">
    <property type="entry name" value="PP-bd_ACP"/>
</dbReference>
<dbReference type="SUPFAM" id="SSF55048">
    <property type="entry name" value="Probable ACP-binding domain of malonyl-CoA ACP transacylase"/>
    <property type="match status" value="1"/>
</dbReference>
<dbReference type="InterPro" id="IPR049552">
    <property type="entry name" value="PKS_DH_N"/>
</dbReference>
<dbReference type="PROSITE" id="PS50075">
    <property type="entry name" value="CARRIER"/>
    <property type="match status" value="1"/>
</dbReference>
<dbReference type="InterPro" id="IPR057326">
    <property type="entry name" value="KR_dom"/>
</dbReference>
<dbReference type="Gene3D" id="3.40.47.10">
    <property type="match status" value="1"/>
</dbReference>
<dbReference type="Pfam" id="PF16197">
    <property type="entry name" value="KAsynt_C_assoc"/>
    <property type="match status" value="1"/>
</dbReference>
<dbReference type="Gene3D" id="1.10.1200.10">
    <property type="entry name" value="ACP-like"/>
    <property type="match status" value="1"/>
</dbReference>
<dbReference type="PROSITE" id="PS00012">
    <property type="entry name" value="PHOSPHOPANTETHEINE"/>
    <property type="match status" value="1"/>
</dbReference>
<dbReference type="Pfam" id="PF00107">
    <property type="entry name" value="ADH_zinc_N"/>
    <property type="match status" value="1"/>
</dbReference>
<evidence type="ECO:0000259" key="14">
    <source>
        <dbReference type="PROSITE" id="PS52019"/>
    </source>
</evidence>
<dbReference type="InterPro" id="IPR014043">
    <property type="entry name" value="Acyl_transferase_dom"/>
</dbReference>
<dbReference type="InterPro" id="IPR013217">
    <property type="entry name" value="Methyltransf_12"/>
</dbReference>
<dbReference type="GO" id="GO:0044550">
    <property type="term" value="P:secondary metabolite biosynthetic process"/>
    <property type="evidence" value="ECO:0007669"/>
    <property type="project" value="UniProtKB-ARBA"/>
</dbReference>
<dbReference type="InterPro" id="IPR013149">
    <property type="entry name" value="ADH-like_C"/>
</dbReference>
<dbReference type="STRING" id="1447875.A0A2B7XXV3"/>
<keyword evidence="6" id="KW-0521">NADP</keyword>
<dbReference type="InterPro" id="IPR036291">
    <property type="entry name" value="NAD(P)-bd_dom_sf"/>
</dbReference>
<dbReference type="PANTHER" id="PTHR43775:SF49">
    <property type="entry name" value="SYNTHASE, PUTATIVE (JCVI)-RELATED"/>
    <property type="match status" value="1"/>
</dbReference>
<dbReference type="Gene3D" id="3.40.50.720">
    <property type="entry name" value="NAD(P)-binding Rossmann-like Domain"/>
    <property type="match status" value="1"/>
</dbReference>
<dbReference type="SUPFAM" id="SSF47336">
    <property type="entry name" value="ACP-like"/>
    <property type="match status" value="1"/>
</dbReference>
<dbReference type="GO" id="GO:0008168">
    <property type="term" value="F:methyltransferase activity"/>
    <property type="evidence" value="ECO:0007669"/>
    <property type="project" value="UniProtKB-KW"/>
</dbReference>
<dbReference type="InterPro" id="IPR020843">
    <property type="entry name" value="ER"/>
</dbReference>
<keyword evidence="8" id="KW-0012">Acyltransferase</keyword>
<keyword evidence="4" id="KW-0489">Methyltransferase</keyword>
<dbReference type="InterPro" id="IPR036736">
    <property type="entry name" value="ACP-like_sf"/>
</dbReference>
<dbReference type="InterPro" id="IPR032821">
    <property type="entry name" value="PKS_assoc"/>
</dbReference>
<reference evidence="15 16" key="1">
    <citation type="submission" date="2017-10" db="EMBL/GenBank/DDBJ databases">
        <title>Comparative genomics in systemic dimorphic fungi from Ajellomycetaceae.</title>
        <authorList>
            <person name="Munoz J.F."/>
            <person name="Mcewen J.G."/>
            <person name="Clay O.K."/>
            <person name="Cuomo C.A."/>
        </authorList>
    </citation>
    <scope>NUCLEOTIDE SEQUENCE [LARGE SCALE GENOMIC DNA]</scope>
    <source>
        <strain evidence="15 16">UAMH5409</strain>
    </source>
</reference>
<dbReference type="InterPro" id="IPR042104">
    <property type="entry name" value="PKS_dehydratase_sf"/>
</dbReference>
<dbReference type="GO" id="GO:0004312">
    <property type="term" value="F:fatty acid synthase activity"/>
    <property type="evidence" value="ECO:0007669"/>
    <property type="project" value="TreeGrafter"/>
</dbReference>
<feature type="domain" description="PKS/mFAS DH" evidence="14">
    <location>
        <begin position="904"/>
        <end position="1191"/>
    </location>
</feature>
<accession>A0A2B7XXV3</accession>
<name>A0A2B7XXV3_9EURO</name>
<dbReference type="Pfam" id="PF08659">
    <property type="entry name" value="KR"/>
    <property type="match status" value="1"/>
</dbReference>
<evidence type="ECO:0000256" key="9">
    <source>
        <dbReference type="ARBA" id="ARBA00031359"/>
    </source>
</evidence>
<dbReference type="Gene3D" id="3.10.129.110">
    <property type="entry name" value="Polyketide synthase dehydratase"/>
    <property type="match status" value="1"/>
</dbReference>
<dbReference type="InterPro" id="IPR049551">
    <property type="entry name" value="PKS_DH_C"/>
</dbReference>
<dbReference type="CDD" id="cd02440">
    <property type="entry name" value="AdoMet_MTases"/>
    <property type="match status" value="1"/>
</dbReference>
<dbReference type="Pfam" id="PF23297">
    <property type="entry name" value="ACP_SdgA_C"/>
    <property type="match status" value="1"/>
</dbReference>
<feature type="region of interest" description="N-terminal hotdog fold" evidence="11">
    <location>
        <begin position="904"/>
        <end position="1032"/>
    </location>
</feature>
<dbReference type="InterPro" id="IPR016036">
    <property type="entry name" value="Malonyl_transacylase_ACP-bd"/>
</dbReference>
<dbReference type="SMART" id="SM00827">
    <property type="entry name" value="PKS_AT"/>
    <property type="match status" value="1"/>
</dbReference>
<dbReference type="Pfam" id="PF00698">
    <property type="entry name" value="Acyl_transf_1"/>
    <property type="match status" value="1"/>
</dbReference>
<evidence type="ECO:0000256" key="5">
    <source>
        <dbReference type="ARBA" id="ARBA00022679"/>
    </source>
</evidence>
<gene>
    <name evidence="15" type="ORF">AJ79_03316</name>
</gene>
<evidence type="ECO:0000259" key="12">
    <source>
        <dbReference type="PROSITE" id="PS50075"/>
    </source>
</evidence>
<dbReference type="InterPro" id="IPR016035">
    <property type="entry name" value="Acyl_Trfase/lysoPLipase"/>
</dbReference>
<dbReference type="SMART" id="SM00822">
    <property type="entry name" value="PKS_KR"/>
    <property type="match status" value="1"/>
</dbReference>
<evidence type="ECO:0000313" key="16">
    <source>
        <dbReference type="Proteomes" id="UP000223968"/>
    </source>
</evidence>
<dbReference type="InterPro" id="IPR011032">
    <property type="entry name" value="GroES-like_sf"/>
</dbReference>
<feature type="domain" description="Carrier" evidence="12">
    <location>
        <begin position="2389"/>
        <end position="2464"/>
    </location>
</feature>
<dbReference type="SMART" id="SM00823">
    <property type="entry name" value="PKS_PP"/>
    <property type="match status" value="1"/>
</dbReference>
<dbReference type="Gene3D" id="3.40.50.150">
    <property type="entry name" value="Vaccinia Virus protein VP39"/>
    <property type="match status" value="1"/>
</dbReference>
<feature type="active site" description="Proton acceptor; for dehydratase activity" evidence="11">
    <location>
        <position position="936"/>
    </location>
</feature>
<dbReference type="InterPro" id="IPR014030">
    <property type="entry name" value="Ketoacyl_synth_N"/>
</dbReference>
<dbReference type="GO" id="GO:0006633">
    <property type="term" value="P:fatty acid biosynthetic process"/>
    <property type="evidence" value="ECO:0007669"/>
    <property type="project" value="InterPro"/>
</dbReference>
<dbReference type="InterPro" id="IPR020806">
    <property type="entry name" value="PKS_PP-bd"/>
</dbReference>
<dbReference type="SMART" id="SM00829">
    <property type="entry name" value="PKS_ER"/>
    <property type="match status" value="1"/>
</dbReference>
<dbReference type="InterPro" id="IPR050091">
    <property type="entry name" value="PKS_NRPS_Biosynth_Enz"/>
</dbReference>
<keyword evidence="5" id="KW-0808">Transferase</keyword>
<dbReference type="GO" id="GO:0031177">
    <property type="term" value="F:phosphopantetheine binding"/>
    <property type="evidence" value="ECO:0007669"/>
    <property type="project" value="InterPro"/>
</dbReference>
<dbReference type="EMBL" id="PDNB01000039">
    <property type="protein sequence ID" value="PGH14046.1"/>
    <property type="molecule type" value="Genomic_DNA"/>
</dbReference>
<feature type="region of interest" description="C-terminal hotdog fold" evidence="11">
    <location>
        <begin position="1043"/>
        <end position="1191"/>
    </location>
</feature>
<dbReference type="GO" id="GO:0016491">
    <property type="term" value="F:oxidoreductase activity"/>
    <property type="evidence" value="ECO:0007669"/>
    <property type="project" value="InterPro"/>
</dbReference>
<dbReference type="SUPFAM" id="SSF50129">
    <property type="entry name" value="GroES-like"/>
    <property type="match status" value="1"/>
</dbReference>
<evidence type="ECO:0000259" key="13">
    <source>
        <dbReference type="PROSITE" id="PS52004"/>
    </source>
</evidence>
<dbReference type="Pfam" id="PF08242">
    <property type="entry name" value="Methyltransf_12"/>
    <property type="match status" value="1"/>
</dbReference>
<organism evidence="15 16">
    <name type="scientific">Helicocarpus griseus UAMH5409</name>
    <dbReference type="NCBI Taxonomy" id="1447875"/>
    <lineage>
        <taxon>Eukaryota</taxon>
        <taxon>Fungi</taxon>
        <taxon>Dikarya</taxon>
        <taxon>Ascomycota</taxon>
        <taxon>Pezizomycotina</taxon>
        <taxon>Eurotiomycetes</taxon>
        <taxon>Eurotiomycetidae</taxon>
        <taxon>Onygenales</taxon>
        <taxon>Ajellomycetaceae</taxon>
        <taxon>Helicocarpus</taxon>
    </lineage>
</organism>
<dbReference type="PROSITE" id="PS52019">
    <property type="entry name" value="PKS_MFAS_DH"/>
    <property type="match status" value="1"/>
</dbReference>
<sequence>MGHYLPNGDAGHHLEPIAIVGIGLRLPGDIHSAESLWQLLLNKKDTRGPIPPSRYNSDGFYSKSVQGGTVGVKHGHFLHESDGLGLLDTSFFTMSKAEVEKLDPQQRMLLEVVWECMENGGQRNWRGTNTGVFVGTWGDDWQDFLAKDPQQTGGMLNVSGAGDFAISNRISYEYDLRGPSMTIKAACASAMICLHQACQSLRNGDCDSAIVAGSNLIITPSQTISQTEAGVLSPTGQCRTFDASANGYARGEAINAILVKKLSDAVRDKDIIRGIVRATSVNCDGRSAGISSPNPKAHERMIRHAYKIADIPRPTDTPFVEVHGTGTPSGDPLELQAISKVFDAEQETYVGSVKANVGHGEGASGLTSVIKAVMCLENRIIPPQVNFSTPNPKIPFEKARLIVPVDAVPWPASRPERISVNSFGITGANAHAIIESPRSYIEWRAPSLIPEIPMYTGTHNLLLLSANTAESLKQRSTDIQNYLSSHPERQQDLAYTLACRREHLSHRTYRIVQESIVQDASVVEKVRECPPSINFVFTGQGAQSAGMAKELLYKFPDFHADFARFTDVLAQLPHPPMWDLVDELLKPASESRLGEAELAQPLCTAVQVALVNLLRRLGVLPSAVVGHSSGEIAAGYAANAITADEAIIASYYRGLIAVKSPRLGAMAAVGIGRAEAALYLERGVVIACDNSPNNVTLSGDKEALESVIQEIHKDDSKVFVRLLKTDGMAYHSHHMLPLGPTYEEHLSLVRAQAPSIPFFSSVTGKLASGIVLGPQYWRQNLESPVKFFPAVRELIASQESDQLFLEIGPHSALSGPLRQIFGASSSKGRKTYLASLIRGFNAVQSVLEMAGQLYLKSVPIDFEYLTPPGRTLTDIPNYPWQHENVHWAEPRVVKEWRTRAFPPHELLGSRVIESSDIEPMWRNMLRLRDSSWLRDHRVLDDVVFPCAGYVGMVGEAIRQITGNEDFSIRHLDISTALILTDGRAAEIITSFKPLKQATMANPAWYDFSIYSHNGSAWTKHCDGQARGGKDEQQVNLNLTPQNSPLPRKVRSPYSIFDQVGLQYGPTFQGISSLSVRPGHTTATSNLQAPPITRSSYSLHPTTIDQCLQLLGLACAEGLSRHLEHILLPTGIDHLYIHPGQVQDTLRATAKATKDPAKAGHIKGEMIAVTGDCTLLSARGVRLSTFEQPSDGDRDSRIAAARLSWRPDLDFAPLSSLMVSPAKDLNAIQMAEAYVLLCTVEMQRRISESGCLPEGHMEKFRKWMDNHVEEGRNGRCKLVPHSQELLQLGLENRRAMMSDLQRELKTSEFVHVAELITRLLNNCVDVFLGETQILDVYLRDKALTKMYSITGDRIDSSEFFVNAGHTNPRMRILEIGAGTGGTTLVALEALHAINGERMYASYTFTDISSGFFSAAQDRFGQYSGLEFKTLDISRDPLEQGFEAGSYDLIIASNVIHATPCLNTTLKHVRKILHRRGRFFLQELTPSSAKMINLIMGPLSGWWLGEDDGRYWEPIISTERWEQELRAADFSGIEAVTYDDPEPDGVLGVNIIARPIQPNPSFRRVTLLIRDSQRETQAVQLMEKTLEKQGYHIDQCLFGDDIPTYQDIISLLEVDCPFISNVSSDDFLVLQKILRDLGASRILWVMGLAQISPVNPEWGFTLGLTRSLRTEFSVPLATFETDNFDLETAESVLNVFQKFQDTATSVNPDHEFVFKNKIVHVGRYHWTKVSQELAVSSKEVSEQTLKLQKEKVSGAGAFTWVQSPASPPGLDEVVVKPAYAGVTFRGTAGDIEFPSFEASGIVTAIGSAVQTIEVGDKVMMLNPHCLDAVVTVASDHVVRLPDNMSLEEAATMPLAYTTAIYSIFNVARLERGQTVLIHSACSDVGLAALHLCSMVGAEVYCTVGNKEEIEHLTEAYSIPRQHIFTSEDATFTRSLMTETNHRGVDVILGSLSDDLLRALKQCVAKRGKIIQLGSQYIFEQAEFDMSFFANNRSFVVVDMSDLRDMYQDLLSRMVALYRGAHIKPISPIHIFNADDLKQRSMALSHDETFGKSVIRAAGNFKNVISKPIAPQLEFRGDVAYLLVGGLGGLGQSISTCMVEHGARHFIYISRTAENSDTYADFFNELESQGCSVQAFSGDVAKFEDVMRVVQEAKHPIAGVLQMAMVLDDRPFLEMPYEAWRAAIRPKVDGTWNLHQAFLQTNTDLDFFVIFGSISGSFGIAHQANYAAANTFQDAFVQYRHAHELPASVLNIGAMANVGYVSQNQSVQSYFRSAGMPFLSEADLFETLHLSIRQQLPRMLNEEVQWAQTGVNAGFTSRSQLTLGIRATKPMDDPGNRVLWRHDRRVDIYRSLESSRLECSNETGSGENEDPLAVLMKDVRSDPSVLDKPQTLDMLTNEIGLNVYRFMLLPVEELDVSKTMMALGVDSLVIIEIRNWLRQKLEVETSTLEILNGGTVEILGQITVQRLKEKYVRLAQDK</sequence>
<comment type="caution">
    <text evidence="15">The sequence shown here is derived from an EMBL/GenBank/DDBJ whole genome shotgun (WGS) entry which is preliminary data.</text>
</comment>
<dbReference type="Gene3D" id="3.90.180.10">
    <property type="entry name" value="Medium-chain alcohol dehydrogenases, catalytic domain"/>
    <property type="match status" value="1"/>
</dbReference>
<evidence type="ECO:0000256" key="3">
    <source>
        <dbReference type="ARBA" id="ARBA00022553"/>
    </source>
</evidence>
<feature type="domain" description="Ketosynthase family 3 (KS3)" evidence="13">
    <location>
        <begin position="14"/>
        <end position="436"/>
    </location>
</feature>
<dbReference type="InterPro" id="IPR020841">
    <property type="entry name" value="PKS_Beta-ketoAc_synthase_dom"/>
</dbReference>
<feature type="active site" description="Proton donor; for dehydratase activity" evidence="11">
    <location>
        <position position="1104"/>
    </location>
</feature>
<dbReference type="InterPro" id="IPR013968">
    <property type="entry name" value="PKS_KR"/>
</dbReference>
<dbReference type="PROSITE" id="PS00606">
    <property type="entry name" value="KS3_1"/>
    <property type="match status" value="1"/>
</dbReference>
<evidence type="ECO:0000256" key="4">
    <source>
        <dbReference type="ARBA" id="ARBA00022603"/>
    </source>
</evidence>
<dbReference type="InterPro" id="IPR018201">
    <property type="entry name" value="Ketoacyl_synth_AS"/>
</dbReference>
<dbReference type="InterPro" id="IPR014031">
    <property type="entry name" value="Ketoacyl_synth_C"/>
</dbReference>